<organism evidence="1 2">
    <name type="scientific">Phrynocephalus forsythii</name>
    <dbReference type="NCBI Taxonomy" id="171643"/>
    <lineage>
        <taxon>Eukaryota</taxon>
        <taxon>Metazoa</taxon>
        <taxon>Chordata</taxon>
        <taxon>Craniata</taxon>
        <taxon>Vertebrata</taxon>
        <taxon>Euteleostomi</taxon>
        <taxon>Lepidosauria</taxon>
        <taxon>Squamata</taxon>
        <taxon>Bifurcata</taxon>
        <taxon>Unidentata</taxon>
        <taxon>Episquamata</taxon>
        <taxon>Toxicofera</taxon>
        <taxon>Iguania</taxon>
        <taxon>Acrodonta</taxon>
        <taxon>Agamidae</taxon>
        <taxon>Agaminae</taxon>
        <taxon>Phrynocephalus</taxon>
    </lineage>
</organism>
<evidence type="ECO:0008006" key="3">
    <source>
        <dbReference type="Google" id="ProtNLM"/>
    </source>
</evidence>
<sequence>CKMKPWTAWSECSKLCGGGIQERFMTVKKRFKSTQFTSCKDKKELRACNVHPC</sequence>
<dbReference type="PROSITE" id="PS50092">
    <property type="entry name" value="TSP1"/>
    <property type="match status" value="1"/>
</dbReference>
<dbReference type="Gene3D" id="2.20.100.10">
    <property type="entry name" value="Thrombospondin type-1 (TSP1) repeat"/>
    <property type="match status" value="1"/>
</dbReference>
<name>A0A9Q0Y5A8_9SAUR</name>
<dbReference type="InterPro" id="IPR000884">
    <property type="entry name" value="TSP1_rpt"/>
</dbReference>
<dbReference type="EMBL" id="JAPFRF010000001">
    <property type="protein sequence ID" value="KAJ7344494.1"/>
    <property type="molecule type" value="Genomic_DNA"/>
</dbReference>
<gene>
    <name evidence="1" type="ORF">JRQ81_000444</name>
</gene>
<dbReference type="OrthoDB" id="347314at2759"/>
<feature type="non-terminal residue" evidence="1">
    <location>
        <position position="1"/>
    </location>
</feature>
<reference evidence="1" key="1">
    <citation type="journal article" date="2023" name="DNA Res.">
        <title>Chromosome-level genome assembly of Phrynocephalus forsythii using third-generation DNA sequencing and Hi-C analysis.</title>
        <authorList>
            <person name="Qi Y."/>
            <person name="Zhao W."/>
            <person name="Zhao Y."/>
            <person name="Niu C."/>
            <person name="Cao S."/>
            <person name="Zhang Y."/>
        </authorList>
    </citation>
    <scope>NUCLEOTIDE SEQUENCE</scope>
    <source>
        <tissue evidence="1">Muscle</tissue>
    </source>
</reference>
<evidence type="ECO:0000313" key="1">
    <source>
        <dbReference type="EMBL" id="KAJ7344494.1"/>
    </source>
</evidence>
<keyword evidence="2" id="KW-1185">Reference proteome</keyword>
<dbReference type="Proteomes" id="UP001142489">
    <property type="component" value="Unassembled WGS sequence"/>
</dbReference>
<protein>
    <recommendedName>
        <fullName evidence="3">Spondin-1</fullName>
    </recommendedName>
</protein>
<dbReference type="InterPro" id="IPR036383">
    <property type="entry name" value="TSP1_rpt_sf"/>
</dbReference>
<dbReference type="Pfam" id="PF00090">
    <property type="entry name" value="TSP_1"/>
    <property type="match status" value="1"/>
</dbReference>
<comment type="caution">
    <text evidence="1">The sequence shown here is derived from an EMBL/GenBank/DDBJ whole genome shotgun (WGS) entry which is preliminary data.</text>
</comment>
<accession>A0A9Q0Y5A8</accession>
<proteinExistence type="predicted"/>
<dbReference type="SMART" id="SM00209">
    <property type="entry name" value="TSP1"/>
    <property type="match status" value="1"/>
</dbReference>
<evidence type="ECO:0000313" key="2">
    <source>
        <dbReference type="Proteomes" id="UP001142489"/>
    </source>
</evidence>
<dbReference type="AlphaFoldDB" id="A0A9Q0Y5A8"/>
<dbReference type="FunFam" id="2.20.100.10:FF:000034">
    <property type="entry name" value="Spondin-1"/>
    <property type="match status" value="1"/>
</dbReference>
<dbReference type="SUPFAM" id="SSF82895">
    <property type="entry name" value="TSP-1 type 1 repeat"/>
    <property type="match status" value="1"/>
</dbReference>